<dbReference type="InterPro" id="IPR050289">
    <property type="entry name" value="TorD/DmsD_chaperones"/>
</dbReference>
<evidence type="ECO:0000256" key="2">
    <source>
        <dbReference type="SAM" id="MobiDB-lite"/>
    </source>
</evidence>
<evidence type="ECO:0000313" key="4">
    <source>
        <dbReference type="Proteomes" id="UP001054801"/>
    </source>
</evidence>
<gene>
    <name evidence="3" type="ORF">L2Y54_09865</name>
</gene>
<feature type="compositionally biased region" description="Basic and acidic residues" evidence="2">
    <location>
        <begin position="224"/>
        <end position="246"/>
    </location>
</feature>
<dbReference type="Pfam" id="PF02613">
    <property type="entry name" value="Nitrate_red_del"/>
    <property type="match status" value="1"/>
</dbReference>
<name>A0ABY3T395_9GAMM</name>
<feature type="region of interest" description="Disordered" evidence="2">
    <location>
        <begin position="224"/>
        <end position="273"/>
    </location>
</feature>
<evidence type="ECO:0000313" key="3">
    <source>
        <dbReference type="EMBL" id="UJS26323.1"/>
    </source>
</evidence>
<dbReference type="InterPro" id="IPR020945">
    <property type="entry name" value="DMSO/NO3_reduct_chaperone"/>
</dbReference>
<dbReference type="SUPFAM" id="SSF89155">
    <property type="entry name" value="TorD-like"/>
    <property type="match status" value="1"/>
</dbReference>
<organism evidence="3 4">
    <name type="scientific">Thiothrix winogradskyi</name>
    <dbReference type="NCBI Taxonomy" id="96472"/>
    <lineage>
        <taxon>Bacteria</taxon>
        <taxon>Pseudomonadati</taxon>
        <taxon>Pseudomonadota</taxon>
        <taxon>Gammaproteobacteria</taxon>
        <taxon>Thiotrichales</taxon>
        <taxon>Thiotrichaceae</taxon>
        <taxon>Thiothrix</taxon>
    </lineage>
</organism>
<dbReference type="RefSeq" id="WP_236501700.1">
    <property type="nucleotide sequence ID" value="NZ_CP091244.1"/>
</dbReference>
<feature type="region of interest" description="Disordered" evidence="2">
    <location>
        <begin position="1"/>
        <end position="21"/>
    </location>
</feature>
<keyword evidence="1" id="KW-0143">Chaperone</keyword>
<accession>A0ABY3T395</accession>
<sequence>MQIEPIHFIPPEPKTPFNPQEAAEDCAARAGVYHLLAGVFAEESSREFLAALRQPESMAALAEAGLRFDADFTDTPLEQLVDDTACEYASLFASPGGAAPVESVRRTGRMQQEPFYEVKADYQRLGFALQHGRFSTVEDHLGAELEFVAALLDRAAAAAEASNEKAFRRMDREIKRFWTMHLGRWARGYGQVVARATDHSFYREMAKFLHAFGEDEVLRMKLKVDDADGRPPEQPKQETDELDKADSGSCCGGAATPPPMLEDPASELPKFLL</sequence>
<dbReference type="PANTHER" id="PTHR34227:SF1">
    <property type="entry name" value="DIMETHYL SULFOXIDE REDUCTASE CHAPERONE-RELATED"/>
    <property type="match status" value="1"/>
</dbReference>
<proteinExistence type="predicted"/>
<protein>
    <submittedName>
        <fullName evidence="3">Molecular chaperone TorD family protein</fullName>
    </submittedName>
</protein>
<dbReference type="PANTHER" id="PTHR34227">
    <property type="entry name" value="CHAPERONE PROTEIN YCDY"/>
    <property type="match status" value="1"/>
</dbReference>
<reference evidence="3" key="1">
    <citation type="journal article" date="2022" name="Microorganisms">
        <title>Two New Species of Filamentous Sulfur Bacteria of the Genus Thiothrix, Thiothrix winogradskyi sp. nov. and 'Candidatus Thiothrix sulfatifontis' sp. nov.</title>
        <authorList>
            <person name="Ravin N.V."/>
            <person name="Rossetti S."/>
            <person name="Beletsky A.V."/>
            <person name="Kadnikov V.V."/>
            <person name="Rudenko T.S."/>
            <person name="Smolyakov D.D."/>
            <person name="Moskvitina M.I."/>
            <person name="Gureeva M.V."/>
            <person name="Mardanov A.V."/>
            <person name="Grabovich M.Y."/>
        </authorList>
    </citation>
    <scope>NUCLEOTIDE SEQUENCE</scope>
    <source>
        <strain evidence="3">CT3</strain>
    </source>
</reference>
<dbReference type="Gene3D" id="1.10.3480.10">
    <property type="entry name" value="TorD-like"/>
    <property type="match status" value="1"/>
</dbReference>
<keyword evidence="4" id="KW-1185">Reference proteome</keyword>
<dbReference type="Proteomes" id="UP001054801">
    <property type="component" value="Chromosome"/>
</dbReference>
<dbReference type="InterPro" id="IPR036411">
    <property type="entry name" value="TorD-like_sf"/>
</dbReference>
<evidence type="ECO:0000256" key="1">
    <source>
        <dbReference type="ARBA" id="ARBA00023186"/>
    </source>
</evidence>
<dbReference type="EMBL" id="CP091244">
    <property type="protein sequence ID" value="UJS26323.1"/>
    <property type="molecule type" value="Genomic_DNA"/>
</dbReference>